<evidence type="ECO:0000256" key="1">
    <source>
        <dbReference type="ARBA" id="ARBA00008853"/>
    </source>
</evidence>
<dbReference type="FunFam" id="2.120.10.30:FF:000093">
    <property type="entry name" value="Calcium homeostasis protein Regucalcin, putative"/>
    <property type="match status" value="1"/>
</dbReference>
<dbReference type="AlphaFoldDB" id="A0A5M9JUG4"/>
<protein>
    <recommendedName>
        <fullName evidence="5">SMP-30/Gluconolactonase/LRE-like region domain-containing protein</fullName>
    </recommendedName>
</protein>
<evidence type="ECO:0000313" key="6">
    <source>
        <dbReference type="EMBL" id="KAA8572327.1"/>
    </source>
</evidence>
<dbReference type="SUPFAM" id="SSF63829">
    <property type="entry name" value="Calcium-dependent phosphotriesterase"/>
    <property type="match status" value="1"/>
</dbReference>
<keyword evidence="4" id="KW-1133">Transmembrane helix</keyword>
<dbReference type="PANTHER" id="PTHR10907:SF47">
    <property type="entry name" value="REGUCALCIN"/>
    <property type="match status" value="1"/>
</dbReference>
<comment type="similarity">
    <text evidence="1">Belongs to the SMP-30/CGR1 family.</text>
</comment>
<dbReference type="Proteomes" id="UP000322873">
    <property type="component" value="Unassembled WGS sequence"/>
</dbReference>
<comment type="caution">
    <text evidence="6">The sequence shown here is derived from an EMBL/GenBank/DDBJ whole genome shotgun (WGS) entry which is preliminary data.</text>
</comment>
<keyword evidence="3" id="KW-0862">Zinc</keyword>
<evidence type="ECO:0000259" key="5">
    <source>
        <dbReference type="Pfam" id="PF08450"/>
    </source>
</evidence>
<dbReference type="GO" id="GO:0004341">
    <property type="term" value="F:gluconolactonase activity"/>
    <property type="evidence" value="ECO:0007669"/>
    <property type="project" value="TreeGrafter"/>
</dbReference>
<sequence>MSSIKRWTVTEPYINPRCGLGEAPFYEPSTNTLRFVDVKKKRLHSIDLNVGPSSLTTLQLDMPVGVTADIEGIDCTDRILVGGKSGIYVLRRSDGEVKLLKRFYDSEENDERLRSNDGAVDPKGRFWIGTMNDFWVGEPQSEGTMFRFDNDLTRHTIREGLTIPNGIGWSADQKTLYFTHTTEQTIWAYDYDASTGDVTNKRVFWKHDGHGEPDGFKFDSEGNIWQCIFGEGRVLKINAEGQVVGEITFPTKCITCPVFVGTELWVTSASDGGDEYAGALFKVDVGIGGLKDFKFKLEKGSAEFPLCFTASSAFTISDLSVRSQSSFIKVFKIMGPHTRIRSRSKQDSFSFVLNKAMENKRAMEEEKVFSYEEKAFGDERALEIQKAVEDDTAMENQDKTSTDAKNMIHPYAKACLLLKFKLFMAITILVSLPSAYYLLLTNVILRYTLLSGFNGSILEFDGAILPKFNASFLRVKHFCDGLPESTQCYKTFMFHNLAAASIIFAIGLAYLFAGFKVANRIRRRCVILQGRLDIYESRLNAGLKLEAQKKDEAEKNSHFGDTRATDL</sequence>
<dbReference type="Gene3D" id="2.120.10.30">
    <property type="entry name" value="TolB, C-terminal domain"/>
    <property type="match status" value="1"/>
</dbReference>
<evidence type="ECO:0000256" key="2">
    <source>
        <dbReference type="PIRSR" id="PIRSR605511-1"/>
    </source>
</evidence>
<dbReference type="VEuPathDB" id="FungiDB:MFRU_003g04450"/>
<dbReference type="InterPro" id="IPR011042">
    <property type="entry name" value="6-blade_b-propeller_TolB-like"/>
</dbReference>
<evidence type="ECO:0000256" key="3">
    <source>
        <dbReference type="PIRSR" id="PIRSR605511-2"/>
    </source>
</evidence>
<reference evidence="6 7" key="1">
    <citation type="submission" date="2019-06" db="EMBL/GenBank/DDBJ databases">
        <title>Genome Sequence of the Brown Rot Fungal Pathogen Monilinia fructicola.</title>
        <authorList>
            <person name="De Miccolis Angelini R.M."/>
            <person name="Landi L."/>
            <person name="Abate D."/>
            <person name="Pollastro S."/>
            <person name="Romanazzi G."/>
            <person name="Faretra F."/>
        </authorList>
    </citation>
    <scope>NUCLEOTIDE SEQUENCE [LARGE SCALE GENOMIC DNA]</scope>
    <source>
        <strain evidence="6 7">Mfrc123</strain>
    </source>
</reference>
<dbReference type="GO" id="GO:0005509">
    <property type="term" value="F:calcium ion binding"/>
    <property type="evidence" value="ECO:0007669"/>
    <property type="project" value="TreeGrafter"/>
</dbReference>
<dbReference type="PANTHER" id="PTHR10907">
    <property type="entry name" value="REGUCALCIN"/>
    <property type="match status" value="1"/>
</dbReference>
<feature type="binding site" evidence="3">
    <location>
        <position position="214"/>
    </location>
    <ligand>
        <name>a divalent metal cation</name>
        <dbReference type="ChEBI" id="CHEBI:60240"/>
    </ligand>
</feature>
<feature type="transmembrane region" description="Helical" evidence="4">
    <location>
        <begin position="492"/>
        <end position="513"/>
    </location>
</feature>
<name>A0A5M9JUG4_MONFR</name>
<dbReference type="PRINTS" id="PR01790">
    <property type="entry name" value="SMP30FAMILY"/>
</dbReference>
<dbReference type="VEuPathDB" id="FungiDB:MFRU_003g04440"/>
<dbReference type="EMBL" id="VICG01000004">
    <property type="protein sequence ID" value="KAA8572327.1"/>
    <property type="molecule type" value="Genomic_DNA"/>
</dbReference>
<accession>A0A5M9JUG4</accession>
<feature type="binding site" evidence="3">
    <location>
        <position position="114"/>
    </location>
    <ligand>
        <name>substrate</name>
    </ligand>
</feature>
<comment type="cofactor">
    <cofactor evidence="3">
        <name>Zn(2+)</name>
        <dbReference type="ChEBI" id="CHEBI:29105"/>
    </cofactor>
    <text evidence="3">Binds 1 divalent metal cation per subunit.</text>
</comment>
<gene>
    <name evidence="6" type="ORF">EYC84_002951</name>
</gene>
<feature type="binding site" evidence="3">
    <location>
        <position position="165"/>
    </location>
    <ligand>
        <name>a divalent metal cation</name>
        <dbReference type="ChEBI" id="CHEBI:60240"/>
    </ligand>
</feature>
<feature type="domain" description="SMP-30/Gluconolactonase/LRE-like region" evidence="5">
    <location>
        <begin position="20"/>
        <end position="269"/>
    </location>
</feature>
<keyword evidence="4" id="KW-0472">Membrane</keyword>
<feature type="transmembrane region" description="Helical" evidence="4">
    <location>
        <begin position="422"/>
        <end position="445"/>
    </location>
</feature>
<dbReference type="InterPro" id="IPR013658">
    <property type="entry name" value="SGL"/>
</dbReference>
<feature type="binding site" evidence="3">
    <location>
        <position position="22"/>
    </location>
    <ligand>
        <name>a divalent metal cation</name>
        <dbReference type="ChEBI" id="CHEBI:60240"/>
    </ligand>
</feature>
<proteinExistence type="inferred from homology"/>
<keyword evidence="3" id="KW-0479">Metal-binding</keyword>
<dbReference type="InterPro" id="IPR005511">
    <property type="entry name" value="SMP-30"/>
</dbReference>
<keyword evidence="7" id="KW-1185">Reference proteome</keyword>
<evidence type="ECO:0000313" key="7">
    <source>
        <dbReference type="Proteomes" id="UP000322873"/>
    </source>
</evidence>
<feature type="active site" description="Proton donor/acceptor" evidence="2">
    <location>
        <position position="214"/>
    </location>
</feature>
<dbReference type="Pfam" id="PF08450">
    <property type="entry name" value="SGL"/>
    <property type="match status" value="1"/>
</dbReference>
<organism evidence="6 7">
    <name type="scientific">Monilinia fructicola</name>
    <name type="common">Brown rot fungus</name>
    <name type="synonym">Ciboria fructicola</name>
    <dbReference type="NCBI Taxonomy" id="38448"/>
    <lineage>
        <taxon>Eukaryota</taxon>
        <taxon>Fungi</taxon>
        <taxon>Dikarya</taxon>
        <taxon>Ascomycota</taxon>
        <taxon>Pezizomycotina</taxon>
        <taxon>Leotiomycetes</taxon>
        <taxon>Helotiales</taxon>
        <taxon>Sclerotiniaceae</taxon>
        <taxon>Monilinia</taxon>
    </lineage>
</organism>
<keyword evidence="4" id="KW-0812">Transmembrane</keyword>
<feature type="binding site" evidence="3">
    <location>
        <position position="116"/>
    </location>
    <ligand>
        <name>substrate</name>
    </ligand>
</feature>
<evidence type="ECO:0000256" key="4">
    <source>
        <dbReference type="SAM" id="Phobius"/>
    </source>
</evidence>